<keyword evidence="2" id="KW-1185">Reference proteome</keyword>
<comment type="caution">
    <text evidence="1">The sequence shown here is derived from an EMBL/GenBank/DDBJ whole genome shotgun (WGS) entry which is preliminary data.</text>
</comment>
<dbReference type="AlphaFoldDB" id="A0A2B7WSJ6"/>
<dbReference type="STRING" id="1447875.A0A2B7WSJ6"/>
<reference evidence="1 2" key="1">
    <citation type="submission" date="2017-10" db="EMBL/GenBank/DDBJ databases">
        <title>Comparative genomics in systemic dimorphic fungi from Ajellomycetaceae.</title>
        <authorList>
            <person name="Munoz J.F."/>
            <person name="Mcewen J.G."/>
            <person name="Clay O.K."/>
            <person name="Cuomo C.A."/>
        </authorList>
    </citation>
    <scope>NUCLEOTIDE SEQUENCE [LARGE SCALE GENOMIC DNA]</scope>
    <source>
        <strain evidence="1 2">UAMH5409</strain>
    </source>
</reference>
<evidence type="ECO:0000313" key="2">
    <source>
        <dbReference type="Proteomes" id="UP000223968"/>
    </source>
</evidence>
<dbReference type="OrthoDB" id="4204419at2759"/>
<evidence type="ECO:0000313" key="1">
    <source>
        <dbReference type="EMBL" id="PGG99559.1"/>
    </source>
</evidence>
<protein>
    <submittedName>
        <fullName evidence="1">Uncharacterized protein</fullName>
    </submittedName>
</protein>
<organism evidence="1 2">
    <name type="scientific">Helicocarpus griseus UAMH5409</name>
    <dbReference type="NCBI Taxonomy" id="1447875"/>
    <lineage>
        <taxon>Eukaryota</taxon>
        <taxon>Fungi</taxon>
        <taxon>Dikarya</taxon>
        <taxon>Ascomycota</taxon>
        <taxon>Pezizomycotina</taxon>
        <taxon>Eurotiomycetes</taxon>
        <taxon>Eurotiomycetidae</taxon>
        <taxon>Onygenales</taxon>
        <taxon>Ajellomycetaceae</taxon>
        <taxon>Helicocarpus</taxon>
    </lineage>
</organism>
<gene>
    <name evidence="1" type="ORF">AJ79_08496</name>
</gene>
<accession>A0A2B7WSJ6</accession>
<dbReference type="Proteomes" id="UP000223968">
    <property type="component" value="Unassembled WGS sequence"/>
</dbReference>
<name>A0A2B7WSJ6_9EURO</name>
<sequence>MSATRNDDESSPSSVSPYKVGRTLNVQLGQAGPVTSATISRIFESNLSCTMAVKIDSSSLNGQSVLKLYDRRFASRMRQHGKATAWNPDVEHQYRQFVQSGNGPSFFKFIRETDDEDLRYDYLDDWNDAQREAYLQHFCIHFYRTETEVYRRLHLVQGIDIPRLFASLWIPAISSESAAAGKEFLSCPGLLVEFLHGFPLSDIADFADRET</sequence>
<proteinExistence type="predicted"/>
<dbReference type="EMBL" id="PDNB01000201">
    <property type="protein sequence ID" value="PGG99559.1"/>
    <property type="molecule type" value="Genomic_DNA"/>
</dbReference>